<dbReference type="NCBIfam" id="TIGR00369">
    <property type="entry name" value="unchar_dom_1"/>
    <property type="match status" value="1"/>
</dbReference>
<dbReference type="SMR" id="A0A3L8GLS3"/>
<evidence type="ECO:0000313" key="5">
    <source>
        <dbReference type="Proteomes" id="UP000025245"/>
    </source>
</evidence>
<organism evidence="4 6">
    <name type="scientific">Streptococcus iniae</name>
    <name type="common">Streptococcus shiloi</name>
    <dbReference type="NCBI Taxonomy" id="1346"/>
    <lineage>
        <taxon>Bacteria</taxon>
        <taxon>Bacillati</taxon>
        <taxon>Bacillota</taxon>
        <taxon>Bacilli</taxon>
        <taxon>Lactobacillales</taxon>
        <taxon>Streptococcaceae</taxon>
        <taxon>Streptococcus</taxon>
    </lineage>
</organism>
<keyword evidence="5" id="KW-1185">Reference proteome</keyword>
<dbReference type="Proteomes" id="UP000025245">
    <property type="component" value="Chromosome"/>
</dbReference>
<dbReference type="Pfam" id="PF03061">
    <property type="entry name" value="4HBT"/>
    <property type="match status" value="1"/>
</dbReference>
<dbReference type="CDD" id="cd03443">
    <property type="entry name" value="PaaI_thioesterase"/>
    <property type="match status" value="1"/>
</dbReference>
<sequence>MKEFKMKEIKVFENYQAVTLETGHVIVTTEVVEDSLNYHQTAHGGYLFTLADQISGAVCVSTGYDAVTQQANINYLKPALIGEVLTIDGKCIHNGKSTKVNEVIIRNQKGQDVIKATFTMFVLGKREA</sequence>
<dbReference type="Gene3D" id="3.10.129.10">
    <property type="entry name" value="Hotdog Thioesterase"/>
    <property type="match status" value="1"/>
</dbReference>
<dbReference type="GeneID" id="35765986"/>
<feature type="domain" description="Thioesterase" evidence="2">
    <location>
        <begin position="39"/>
        <end position="113"/>
    </location>
</feature>
<dbReference type="RefSeq" id="WP_003099109.1">
    <property type="nucleotide sequence ID" value="NZ_CP010783.1"/>
</dbReference>
<dbReference type="STRING" id="1346.BMF34_03525"/>
<dbReference type="Proteomes" id="UP000269148">
    <property type="component" value="Unassembled WGS sequence"/>
</dbReference>
<gene>
    <name evidence="4" type="ORF">DIY07_03830</name>
    <name evidence="3" type="ORF">DQ08_03400</name>
</gene>
<dbReference type="AlphaFoldDB" id="A0A3L8GLS3"/>
<evidence type="ECO:0000313" key="3">
    <source>
        <dbReference type="EMBL" id="AHY15521.1"/>
    </source>
</evidence>
<reference evidence="4 6" key="2">
    <citation type="submission" date="2018-06" db="EMBL/GenBank/DDBJ databases">
        <title>Mutators as drivers of adaptation in pathogenic bacteria and a risk factor for host jumps and vaccine escape.</title>
        <authorList>
            <person name="Barnes A.C."/>
            <person name="Silayeva O."/>
        </authorList>
    </citation>
    <scope>NUCLEOTIDE SEQUENCE [LARGE SCALE GENOMIC DNA]</scope>
    <source>
        <strain evidence="4 6">QMA0445</strain>
    </source>
</reference>
<evidence type="ECO:0000313" key="4">
    <source>
        <dbReference type="EMBL" id="RLU57527.1"/>
    </source>
</evidence>
<accession>A0A3L8GLS3</accession>
<dbReference type="KEGG" id="sio:DW64_03395"/>
<evidence type="ECO:0000259" key="2">
    <source>
        <dbReference type="Pfam" id="PF03061"/>
    </source>
</evidence>
<protein>
    <submittedName>
        <fullName evidence="3 4">Thioesterase</fullName>
    </submittedName>
</protein>
<dbReference type="InterPro" id="IPR006683">
    <property type="entry name" value="Thioestr_dom"/>
</dbReference>
<dbReference type="InterPro" id="IPR052723">
    <property type="entry name" value="Acyl-CoA_thioesterase_PaaI"/>
</dbReference>
<evidence type="ECO:0000256" key="1">
    <source>
        <dbReference type="ARBA" id="ARBA00022801"/>
    </source>
</evidence>
<dbReference type="PANTHER" id="PTHR42856">
    <property type="entry name" value="ACYL-COENZYME A THIOESTERASE PAAI"/>
    <property type="match status" value="1"/>
</dbReference>
<dbReference type="InterPro" id="IPR003736">
    <property type="entry name" value="PAAI_dom"/>
</dbReference>
<proteinExistence type="predicted"/>
<keyword evidence="1" id="KW-0378">Hydrolase</keyword>
<dbReference type="EMBL" id="QLQD01000039">
    <property type="protein sequence ID" value="RLU57527.1"/>
    <property type="molecule type" value="Genomic_DNA"/>
</dbReference>
<dbReference type="SUPFAM" id="SSF54637">
    <property type="entry name" value="Thioesterase/thiol ester dehydrase-isomerase"/>
    <property type="match status" value="1"/>
</dbReference>
<dbReference type="PANTHER" id="PTHR42856:SF1">
    <property type="entry name" value="ACYL-COENZYME A THIOESTERASE PAAI"/>
    <property type="match status" value="1"/>
</dbReference>
<dbReference type="InterPro" id="IPR029069">
    <property type="entry name" value="HotDog_dom_sf"/>
</dbReference>
<dbReference type="EMBL" id="CP007586">
    <property type="protein sequence ID" value="AHY15521.1"/>
    <property type="molecule type" value="Genomic_DNA"/>
</dbReference>
<reference evidence="3 5" key="1">
    <citation type="journal article" date="2014" name="Genome Announc.">
        <title>Complete Genome Sequence of a Virulent Strain, Streptococcus iniae ISET0901, Isolated from Diseased Tilapia.</title>
        <authorList>
            <person name="Pridgeon J.W."/>
            <person name="Zhang D."/>
            <person name="Zhang L."/>
        </authorList>
    </citation>
    <scope>NUCLEOTIDE SEQUENCE [LARGE SCALE GENOMIC DNA]</scope>
    <source>
        <strain evidence="3 5">ISET0901</strain>
    </source>
</reference>
<dbReference type="OrthoDB" id="2139465at2"/>
<dbReference type="KEGG" id="siz:SI82_03635"/>
<evidence type="ECO:0000313" key="6">
    <source>
        <dbReference type="Proteomes" id="UP000269148"/>
    </source>
</evidence>
<name>A0A3L8GLS3_STRIN</name>
<dbReference type="KEGG" id="siq:DQ08_03400"/>
<dbReference type="GO" id="GO:0016289">
    <property type="term" value="F:acyl-CoA hydrolase activity"/>
    <property type="evidence" value="ECO:0007669"/>
    <property type="project" value="UniProtKB-ARBA"/>
</dbReference>